<sequence length="554" mass="61945">MDEVAGCRNFRDCFGPECSEMHEASRLLDLGIFFSPSRLHALGSVWCVLTLKLLRCCTCAVACGLCNPMASSMNSSLFRYVRVLWTILALLMACSLSTCGGAPESDLITRLPGQPDVDFRQYSGYVTVDVDHGRALFYYFVEAEHDSQEKPLILWLNGGPGCSSVAGGAFTELGPFFPNGYADGLVKNQHSWNKVANLLFLESPAGVGWSYSNTTSDYLSATDDSTARDNMMFLLNWFEKFPEYKSREFFLTGESYAGHYIPQLAQLVLKYNENPTRGFSFNLIGVALGNPLIRLRVDAAAVYTYMWSHGMISDKTYKAITRTCDFTQFELTGGIPEECNEHMSAAYDEQGPFINDYDVFLDVCLPGVAEQELRLKKKITRRSLGVDVCIVLEMETYLNKPEVQKALHANTTNLNHSYKQCSSSDVLHYSLSNYTLDILPTIGELIRHDLRILVYSGDADQVVPFIGTRTNINDLAKSLKLKPTVDYTAWYHQKQVAGWTKSYGNLTFATVRAAAHMVPYSQPARALTLFTSFVTVLHDRPGGKNLFSKLISWP</sequence>
<dbReference type="InterPro" id="IPR029058">
    <property type="entry name" value="AB_hydrolase_fold"/>
</dbReference>
<keyword evidence="6 9" id="KW-0378">Hydrolase</keyword>
<dbReference type="Gene3D" id="6.10.250.940">
    <property type="match status" value="1"/>
</dbReference>
<keyword evidence="11" id="KW-1185">Reference proteome</keyword>
<dbReference type="Gene3D" id="3.40.50.11320">
    <property type="match status" value="1"/>
</dbReference>
<proteinExistence type="inferred from homology"/>
<name>A0A176WSE8_MARPO</name>
<evidence type="ECO:0000256" key="4">
    <source>
        <dbReference type="ARBA" id="ARBA00022645"/>
    </source>
</evidence>
<reference evidence="10" key="1">
    <citation type="submission" date="2016-03" db="EMBL/GenBank/DDBJ databases">
        <title>Mechanisms controlling the formation of the plant cell surface in tip-growing cells are functionally conserved among land plants.</title>
        <authorList>
            <person name="Honkanen S."/>
            <person name="Jones V.A."/>
            <person name="Morieri G."/>
            <person name="Champion C."/>
            <person name="Hetherington A.J."/>
            <person name="Kelly S."/>
            <person name="Saint-Marcoux D."/>
            <person name="Proust H."/>
            <person name="Prescott H."/>
            <person name="Dolan L."/>
        </authorList>
    </citation>
    <scope>NUCLEOTIDE SEQUENCE [LARGE SCALE GENOMIC DNA]</scope>
    <source>
        <tissue evidence="10">Whole gametophyte</tissue>
    </source>
</reference>
<dbReference type="GO" id="GO:0005576">
    <property type="term" value="C:extracellular region"/>
    <property type="evidence" value="ECO:0007669"/>
    <property type="project" value="UniProtKB-SubCell"/>
</dbReference>
<keyword evidence="4 9" id="KW-0121">Carboxypeptidase</keyword>
<keyword evidence="3" id="KW-0964">Secreted</keyword>
<evidence type="ECO:0000256" key="8">
    <source>
        <dbReference type="ARBA" id="ARBA00023180"/>
    </source>
</evidence>
<evidence type="ECO:0000313" key="11">
    <source>
        <dbReference type="Proteomes" id="UP000077202"/>
    </source>
</evidence>
<dbReference type="PANTHER" id="PTHR11802:SF20">
    <property type="entry name" value="SERINE CARBOXYPEPTIDASE-LIKE 41-RELATED"/>
    <property type="match status" value="1"/>
</dbReference>
<dbReference type="SUPFAM" id="SSF53474">
    <property type="entry name" value="alpha/beta-Hydrolases"/>
    <property type="match status" value="1"/>
</dbReference>
<evidence type="ECO:0000256" key="7">
    <source>
        <dbReference type="ARBA" id="ARBA00023157"/>
    </source>
</evidence>
<keyword evidence="5" id="KW-0732">Signal</keyword>
<evidence type="ECO:0000256" key="2">
    <source>
        <dbReference type="ARBA" id="ARBA00009431"/>
    </source>
</evidence>
<dbReference type="GO" id="GO:0004185">
    <property type="term" value="F:serine-type carboxypeptidase activity"/>
    <property type="evidence" value="ECO:0007669"/>
    <property type="project" value="UniProtKB-UniRule"/>
</dbReference>
<evidence type="ECO:0000256" key="5">
    <source>
        <dbReference type="ARBA" id="ARBA00022729"/>
    </source>
</evidence>
<comment type="similarity">
    <text evidence="2 9">Belongs to the peptidase S10 family.</text>
</comment>
<organism evidence="10 11">
    <name type="scientific">Marchantia polymorpha subsp. ruderalis</name>
    <dbReference type="NCBI Taxonomy" id="1480154"/>
    <lineage>
        <taxon>Eukaryota</taxon>
        <taxon>Viridiplantae</taxon>
        <taxon>Streptophyta</taxon>
        <taxon>Embryophyta</taxon>
        <taxon>Marchantiophyta</taxon>
        <taxon>Marchantiopsida</taxon>
        <taxon>Marchantiidae</taxon>
        <taxon>Marchantiales</taxon>
        <taxon>Marchantiaceae</taxon>
        <taxon>Marchantia</taxon>
    </lineage>
</organism>
<keyword evidence="7" id="KW-1015">Disulfide bond</keyword>
<dbReference type="FunFam" id="3.40.50.1820:FF:000030">
    <property type="entry name" value="Carboxypeptidase"/>
    <property type="match status" value="1"/>
</dbReference>
<dbReference type="InterPro" id="IPR001563">
    <property type="entry name" value="Peptidase_S10"/>
</dbReference>
<keyword evidence="9" id="KW-0645">Protease</keyword>
<dbReference type="EC" id="3.4.16.-" evidence="9"/>
<evidence type="ECO:0000256" key="3">
    <source>
        <dbReference type="ARBA" id="ARBA00022525"/>
    </source>
</evidence>
<dbReference type="AlphaFoldDB" id="A0A176WSE8"/>
<comment type="caution">
    <text evidence="10">The sequence shown here is derived from an EMBL/GenBank/DDBJ whole genome shotgun (WGS) entry which is preliminary data.</text>
</comment>
<evidence type="ECO:0000313" key="10">
    <source>
        <dbReference type="EMBL" id="OAE35202.1"/>
    </source>
</evidence>
<dbReference type="PROSITE" id="PS00131">
    <property type="entry name" value="CARBOXYPEPT_SER_SER"/>
    <property type="match status" value="1"/>
</dbReference>
<dbReference type="GO" id="GO:0006508">
    <property type="term" value="P:proteolysis"/>
    <property type="evidence" value="ECO:0007669"/>
    <property type="project" value="UniProtKB-KW"/>
</dbReference>
<evidence type="ECO:0000256" key="6">
    <source>
        <dbReference type="ARBA" id="ARBA00022801"/>
    </source>
</evidence>
<dbReference type="PANTHER" id="PTHR11802">
    <property type="entry name" value="SERINE PROTEASE FAMILY S10 SERINE CARBOXYPEPTIDASE"/>
    <property type="match status" value="1"/>
</dbReference>
<dbReference type="EMBL" id="LVLJ01000228">
    <property type="protein sequence ID" value="OAE35202.1"/>
    <property type="molecule type" value="Genomic_DNA"/>
</dbReference>
<dbReference type="InterPro" id="IPR018202">
    <property type="entry name" value="Ser_caboxypep_ser_AS"/>
</dbReference>
<keyword evidence="8" id="KW-0325">Glycoprotein</keyword>
<dbReference type="PRINTS" id="PR00724">
    <property type="entry name" value="CRBOXYPTASEC"/>
</dbReference>
<dbReference type="Pfam" id="PF00450">
    <property type="entry name" value="Peptidase_S10"/>
    <property type="match status" value="1"/>
</dbReference>
<accession>A0A176WSE8</accession>
<dbReference type="FunFam" id="3.40.50.11320:FF:000002">
    <property type="entry name" value="Carboxypeptidase"/>
    <property type="match status" value="1"/>
</dbReference>
<evidence type="ECO:0000256" key="9">
    <source>
        <dbReference type="RuleBase" id="RU361156"/>
    </source>
</evidence>
<dbReference type="Gene3D" id="3.40.50.1820">
    <property type="entry name" value="alpha/beta hydrolase"/>
    <property type="match status" value="1"/>
</dbReference>
<gene>
    <name evidence="10" type="ORF">AXG93_1550s1080</name>
</gene>
<evidence type="ECO:0000256" key="1">
    <source>
        <dbReference type="ARBA" id="ARBA00004613"/>
    </source>
</evidence>
<dbReference type="Proteomes" id="UP000077202">
    <property type="component" value="Unassembled WGS sequence"/>
</dbReference>
<protein>
    <recommendedName>
        <fullName evidence="9">Carboxypeptidase</fullName>
        <ecNumber evidence="9">3.4.16.-</ecNumber>
    </recommendedName>
</protein>
<comment type="subcellular location">
    <subcellularLocation>
        <location evidence="1">Secreted</location>
    </subcellularLocation>
</comment>